<dbReference type="STRING" id="1747903.ASR47_1002243"/>
<evidence type="ECO:0000313" key="4">
    <source>
        <dbReference type="EMBL" id="OBV37190.1"/>
    </source>
</evidence>
<dbReference type="EMBL" id="LOCQ01000061">
    <property type="protein sequence ID" value="OBV37190.1"/>
    <property type="molecule type" value="Genomic_DNA"/>
</dbReference>
<dbReference type="InterPro" id="IPR012338">
    <property type="entry name" value="Beta-lactam/transpept-like"/>
</dbReference>
<dbReference type="PATRIC" id="fig|1747903.4.peg.692"/>
<evidence type="ECO:0000256" key="1">
    <source>
        <dbReference type="SAM" id="SignalP"/>
    </source>
</evidence>
<dbReference type="InterPro" id="IPR001466">
    <property type="entry name" value="Beta-lactam-related"/>
</dbReference>
<dbReference type="InterPro" id="IPR021860">
    <property type="entry name" value="Peptidase_S12_Pab87-rel_C"/>
</dbReference>
<dbReference type="AlphaFoldDB" id="A0A1A7BXH1"/>
<dbReference type="OrthoDB" id="9801061at2"/>
<keyword evidence="5" id="KW-1185">Reference proteome</keyword>
<dbReference type="Proteomes" id="UP000092713">
    <property type="component" value="Unassembled WGS sequence"/>
</dbReference>
<dbReference type="SUPFAM" id="SSF56601">
    <property type="entry name" value="beta-lactamase/transpeptidase-like"/>
    <property type="match status" value="1"/>
</dbReference>
<feature type="chain" id="PRO_5008510012" evidence="1">
    <location>
        <begin position="28"/>
        <end position="549"/>
    </location>
</feature>
<sequence>MTSKYCLNTVAAALVLAFSSAALPALAADPAAAAPVAMAAPVPAFDLANDVNRALKTFDVPGIAIAIVKDGKVIAATGFGVRKLGEAAPVDGKTLFEVASNSKGFTAAALAMLVDEGKLAWDDPVTKHLPGFQMHDSYVTGEMTIRDLLTHRSGLGLGAGDLLWWPTTTFTTDEIIEKLRHIPLATSFRASYAYDNLLYIVAGKIIAEKTGKSWGQAMHERILAPLGMTGTTTSLAENAGNPDVASAHSKINGKVAAVKSMPVPNAVGAVGINTNAEDIAKWMMALLDGGKIAGVQGKDGKEARLFSEKQANEMWTAQTPVKIGEPKPALAATKPNFSAYGLGFQLRDYQGMKVAMHGGALQGFYSRVLMVPQAKLGVAILTNAENGGSMTALQWRIVDHYLNAQPSDWIALVSKVEQDMHAEEVKKQGQASTARAAKSQPSLPLASYDGEYEDAWYGKVVIAPQGKKHILSFTRTPDLTGELEHWQHDTFIVRWKERNFNADAYVTFSLKPDGSIDRVKMEPVSEETDFSYDFQDLNLVPVKAREEKK</sequence>
<reference evidence="4 5" key="1">
    <citation type="submission" date="2016-04" db="EMBL/GenBank/DDBJ databases">
        <title>Draft genome sequence of Janthinobacterium psychrotolerans sp. nov., isolated from freshwater sediments in Denmark.</title>
        <authorList>
            <person name="Gong X."/>
            <person name="Skrivergaard S."/>
            <person name="Korsgaard B.S."/>
            <person name="Schreiber L."/>
            <person name="Marshall I.P."/>
            <person name="Finster K."/>
            <person name="Schramm A."/>
        </authorList>
    </citation>
    <scope>NUCLEOTIDE SEQUENCE [LARGE SCALE GENOMIC DNA]</scope>
    <source>
        <strain evidence="4 5">S3-2</strain>
    </source>
</reference>
<comment type="caution">
    <text evidence="4">The sequence shown here is derived from an EMBL/GenBank/DDBJ whole genome shotgun (WGS) entry which is preliminary data.</text>
</comment>
<dbReference type="RefSeq" id="WP_065310169.1">
    <property type="nucleotide sequence ID" value="NZ_LOCQ01000061.1"/>
</dbReference>
<feature type="domain" description="Beta-lactamase-related" evidence="2">
    <location>
        <begin position="58"/>
        <end position="396"/>
    </location>
</feature>
<dbReference type="Gene3D" id="2.40.128.600">
    <property type="match status" value="1"/>
</dbReference>
<dbReference type="Gene3D" id="3.40.710.10">
    <property type="entry name" value="DD-peptidase/beta-lactamase superfamily"/>
    <property type="match status" value="1"/>
</dbReference>
<accession>A0A1A7BXH1</accession>
<dbReference type="PANTHER" id="PTHR46825">
    <property type="entry name" value="D-ALANYL-D-ALANINE-CARBOXYPEPTIDASE/ENDOPEPTIDASE AMPH"/>
    <property type="match status" value="1"/>
</dbReference>
<protein>
    <submittedName>
        <fullName evidence="4">CubicO group peptidase, beta-lactamase class C family</fullName>
    </submittedName>
</protein>
<feature type="signal peptide" evidence="1">
    <location>
        <begin position="1"/>
        <end position="27"/>
    </location>
</feature>
<proteinExistence type="predicted"/>
<evidence type="ECO:0000259" key="3">
    <source>
        <dbReference type="Pfam" id="PF11954"/>
    </source>
</evidence>
<feature type="domain" description="Peptidase S12 Pab87-related C-terminal" evidence="3">
    <location>
        <begin position="435"/>
        <end position="539"/>
    </location>
</feature>
<evidence type="ECO:0000259" key="2">
    <source>
        <dbReference type="Pfam" id="PF00144"/>
    </source>
</evidence>
<keyword evidence="1" id="KW-0732">Signal</keyword>
<dbReference type="InterPro" id="IPR050491">
    <property type="entry name" value="AmpC-like"/>
</dbReference>
<dbReference type="Pfam" id="PF00144">
    <property type="entry name" value="Beta-lactamase"/>
    <property type="match status" value="1"/>
</dbReference>
<organism evidence="4 5">
    <name type="scientific">Janthinobacterium psychrotolerans</name>
    <dbReference type="NCBI Taxonomy" id="1747903"/>
    <lineage>
        <taxon>Bacteria</taxon>
        <taxon>Pseudomonadati</taxon>
        <taxon>Pseudomonadota</taxon>
        <taxon>Betaproteobacteria</taxon>
        <taxon>Burkholderiales</taxon>
        <taxon>Oxalobacteraceae</taxon>
        <taxon>Janthinobacterium</taxon>
    </lineage>
</organism>
<name>A0A1A7BXH1_9BURK</name>
<dbReference type="PANTHER" id="PTHR46825:SF15">
    <property type="entry name" value="BETA-LACTAMASE-RELATED DOMAIN-CONTAINING PROTEIN"/>
    <property type="match status" value="1"/>
</dbReference>
<gene>
    <name evidence="4" type="ORF">ASR47_1002243</name>
</gene>
<evidence type="ECO:0000313" key="5">
    <source>
        <dbReference type="Proteomes" id="UP000092713"/>
    </source>
</evidence>
<dbReference type="Pfam" id="PF11954">
    <property type="entry name" value="DUF3471"/>
    <property type="match status" value="1"/>
</dbReference>